<dbReference type="InterPro" id="IPR010982">
    <property type="entry name" value="Lambda_DNA-bd_dom_sf"/>
</dbReference>
<dbReference type="AlphaFoldDB" id="A0A7S7AIE3"/>
<reference evidence="1 2" key="1">
    <citation type="submission" date="2020-02" db="EMBL/GenBank/DDBJ databases">
        <title>Tigecycline-resistant Acinetobacter species from pigs and migratory birds.</title>
        <authorList>
            <person name="Chen C."/>
            <person name="Sun J."/>
            <person name="Liao X.-P."/>
            <person name="Liu Y.-H."/>
        </authorList>
    </citation>
    <scope>NUCLEOTIDE SEQUENCE [LARGE SCALE GENOMIC DNA]</scope>
    <source>
        <strain evidence="1 2">YH12207_T</strain>
    </source>
</reference>
<dbReference type="EMBL" id="CP048659">
    <property type="protein sequence ID" value="QOW46956.1"/>
    <property type="molecule type" value="Genomic_DNA"/>
</dbReference>
<keyword evidence="2" id="KW-1185">Reference proteome</keyword>
<sequence length="74" mass="8432">METLPLTALVEKHGREEVAEMVGCHLTNINHVIANDREVYAVLNDNKQIMHCFEVRKFPNRKISKAKKQKTSAG</sequence>
<evidence type="ECO:0000313" key="1">
    <source>
        <dbReference type="EMBL" id="QOW46956.1"/>
    </source>
</evidence>
<evidence type="ECO:0008006" key="3">
    <source>
        <dbReference type="Google" id="ProtNLM"/>
    </source>
</evidence>
<proteinExistence type="predicted"/>
<dbReference type="Gene3D" id="1.10.260.40">
    <property type="entry name" value="lambda repressor-like DNA-binding domains"/>
    <property type="match status" value="1"/>
</dbReference>
<dbReference type="Proteomes" id="UP000593966">
    <property type="component" value="Chromosome"/>
</dbReference>
<dbReference type="SUPFAM" id="SSF47413">
    <property type="entry name" value="lambda repressor-like DNA-binding domains"/>
    <property type="match status" value="1"/>
</dbReference>
<evidence type="ECO:0000313" key="2">
    <source>
        <dbReference type="Proteomes" id="UP000593966"/>
    </source>
</evidence>
<name>A0A7S7AIE3_9GAMM</name>
<protein>
    <recommendedName>
        <fullName evidence="3">DNA-binding protein</fullName>
    </recommendedName>
</protein>
<accession>A0A7S7AIE3</accession>
<dbReference type="GO" id="GO:0003677">
    <property type="term" value="F:DNA binding"/>
    <property type="evidence" value="ECO:0007669"/>
    <property type="project" value="InterPro"/>
</dbReference>
<gene>
    <name evidence="1" type="ORF">G0028_14235</name>
</gene>
<organism evidence="1 2">
    <name type="scientific">Acinetobacter piscicola</name>
    <dbReference type="NCBI Taxonomy" id="2006115"/>
    <lineage>
        <taxon>Bacteria</taxon>
        <taxon>Pseudomonadati</taxon>
        <taxon>Pseudomonadota</taxon>
        <taxon>Gammaproteobacteria</taxon>
        <taxon>Moraxellales</taxon>
        <taxon>Moraxellaceae</taxon>
        <taxon>Acinetobacter</taxon>
    </lineage>
</organism>